<dbReference type="InterPro" id="IPR000172">
    <property type="entry name" value="GMC_OxRdtase_N"/>
</dbReference>
<proteinExistence type="inferred from homology"/>
<evidence type="ECO:0000256" key="2">
    <source>
        <dbReference type="PIRSR" id="PIRSR000137-1"/>
    </source>
</evidence>
<evidence type="ECO:0000259" key="3">
    <source>
        <dbReference type="PROSITE" id="PS00624"/>
    </source>
</evidence>
<dbReference type="InterPro" id="IPR012132">
    <property type="entry name" value="GMC_OxRdtase"/>
</dbReference>
<dbReference type="InterPro" id="IPR007867">
    <property type="entry name" value="GMC_OxRtase_C"/>
</dbReference>
<keyword evidence="5" id="KW-1185">Reference proteome</keyword>
<dbReference type="AlphaFoldDB" id="U1GPF1"/>
<dbReference type="Pfam" id="PF00732">
    <property type="entry name" value="GMC_oxred_N"/>
    <property type="match status" value="1"/>
</dbReference>
<dbReference type="HOGENOM" id="CLU_002865_6_3_1"/>
<dbReference type="GO" id="GO:0050660">
    <property type="term" value="F:flavin adenine dinucleotide binding"/>
    <property type="evidence" value="ECO:0007669"/>
    <property type="project" value="InterPro"/>
</dbReference>
<evidence type="ECO:0000256" key="1">
    <source>
        <dbReference type="ARBA" id="ARBA00010790"/>
    </source>
</evidence>
<dbReference type="GO" id="GO:0016614">
    <property type="term" value="F:oxidoreductase activity, acting on CH-OH group of donors"/>
    <property type="evidence" value="ECO:0007669"/>
    <property type="project" value="InterPro"/>
</dbReference>
<dbReference type="Pfam" id="PF05199">
    <property type="entry name" value="GMC_oxred_C"/>
    <property type="match status" value="1"/>
</dbReference>
<dbReference type="Gene3D" id="3.30.560.10">
    <property type="entry name" value="Glucose Oxidase, domain 3"/>
    <property type="match status" value="2"/>
</dbReference>
<dbReference type="SUPFAM" id="SSF54373">
    <property type="entry name" value="FAD-linked reductases, C-terminal domain"/>
    <property type="match status" value="1"/>
</dbReference>
<dbReference type="Proteomes" id="UP000019373">
    <property type="component" value="Unassembled WGS sequence"/>
</dbReference>
<name>U1GPF1_ENDPU</name>
<feature type="active site" description="Proton acceptor" evidence="2">
    <location>
        <position position="538"/>
    </location>
</feature>
<reference evidence="5" key="1">
    <citation type="journal article" date="2014" name="BMC Genomics">
        <title>Genome characteristics reveal the impact of lichenization on lichen-forming fungus Endocarpon pusillum Hedwig (Verrucariales, Ascomycota).</title>
        <authorList>
            <person name="Wang Y.-Y."/>
            <person name="Liu B."/>
            <person name="Zhang X.-Y."/>
            <person name="Zhou Q.-M."/>
            <person name="Zhang T."/>
            <person name="Li H."/>
            <person name="Yu Y.-F."/>
            <person name="Zhang X.-L."/>
            <person name="Hao X.-Y."/>
            <person name="Wang M."/>
            <person name="Wang L."/>
            <person name="Wei J.-C."/>
        </authorList>
    </citation>
    <scope>NUCLEOTIDE SEQUENCE [LARGE SCALE GENOMIC DNA]</scope>
    <source>
        <strain evidence="5">Z07020 / HMAS-L-300199</strain>
    </source>
</reference>
<dbReference type="PANTHER" id="PTHR11552">
    <property type="entry name" value="GLUCOSE-METHANOL-CHOLINE GMC OXIDOREDUCTASE"/>
    <property type="match status" value="1"/>
</dbReference>
<dbReference type="OrthoDB" id="269227at2759"/>
<accession>U1GPF1</accession>
<dbReference type="PANTHER" id="PTHR11552:SF228">
    <property type="entry name" value="GLUCOSE-METHANOL-CHOLINE OXIDOREDUCTASE N-TERMINAL DOMAIN-CONTAINING PROTEIN"/>
    <property type="match status" value="1"/>
</dbReference>
<dbReference type="GeneID" id="19244076"/>
<dbReference type="Gene3D" id="3.50.50.60">
    <property type="entry name" value="FAD/NAD(P)-binding domain"/>
    <property type="match status" value="2"/>
</dbReference>
<dbReference type="PROSITE" id="PS00624">
    <property type="entry name" value="GMC_OXRED_2"/>
    <property type="match status" value="1"/>
</dbReference>
<sequence length="559" mass="61022">MGNVVEQYQLKTCILLGNLSSHFGLLGNKTFDYAVVGGGTAGLAIATRLAEDSSKLVAFIEAGRFYEIGNGNLSQIPVYAPAFSGKSPFDIAPLVDWAFLTTPQTGFDNQPTHYTRGKCLGGSSARNYLTYQRLSAQSLQLWADTVDEQSYTFNNFVPYFEKSLTFTPPVASLRAANATPEHFPLGHKLHSSSWASNPLKVSQSGNILGSSYQLLKIDGQTTLRDSSETSFLRKNGLRRPNLIVYQSTLAKRIIFDNAKTAVDVEVDIGNLGGITFILSATTEVIISAGAFQSPQLLMVSGVGPAATLRQNNIPVIADVPGVGQNMWDHILGGLSYRVNVLTTSELGSPAFSAQAADQFHASPPRGMLTNSGADLLAFEKIPQQLRSNFTPSALADLAKFPADWPELEYIPTAARGPHRRLQLRHHRHRAGRALLPRQRRRSRRLQARPRILRSLSHEARPHRRGILPRRERASVTSDRAILEFIRKSFSTVFHASCTCKMGNSSDASAVLDARARVRGVKNLRVVDASSFPILPPGHPVATVYALAEKIAEDIKRGGA</sequence>
<dbReference type="SUPFAM" id="SSF51905">
    <property type="entry name" value="FAD/NAD(P)-binding domain"/>
    <property type="match status" value="1"/>
</dbReference>
<dbReference type="PIRSF" id="PIRSF000137">
    <property type="entry name" value="Alcohol_oxidase"/>
    <property type="match status" value="1"/>
</dbReference>
<feature type="domain" description="Glucose-methanol-choline oxidoreductase N-terminal" evidence="3">
    <location>
        <begin position="289"/>
        <end position="303"/>
    </location>
</feature>
<dbReference type="eggNOG" id="KOG1238">
    <property type="taxonomic scope" value="Eukaryota"/>
</dbReference>
<dbReference type="RefSeq" id="XP_007800189.1">
    <property type="nucleotide sequence ID" value="XM_007801998.1"/>
</dbReference>
<dbReference type="EMBL" id="KE720890">
    <property type="protein sequence ID" value="ERF74163.1"/>
    <property type="molecule type" value="Genomic_DNA"/>
</dbReference>
<comment type="similarity">
    <text evidence="1">Belongs to the GMC oxidoreductase family.</text>
</comment>
<dbReference type="InterPro" id="IPR036188">
    <property type="entry name" value="FAD/NAD-bd_sf"/>
</dbReference>
<evidence type="ECO:0000313" key="5">
    <source>
        <dbReference type="Proteomes" id="UP000019373"/>
    </source>
</evidence>
<dbReference type="GO" id="GO:0044550">
    <property type="term" value="P:secondary metabolite biosynthetic process"/>
    <property type="evidence" value="ECO:0007669"/>
    <property type="project" value="TreeGrafter"/>
</dbReference>
<organism evidence="4 5">
    <name type="scientific">Endocarpon pusillum (strain Z07020 / HMAS-L-300199)</name>
    <name type="common">Lichen-forming fungus</name>
    <dbReference type="NCBI Taxonomy" id="1263415"/>
    <lineage>
        <taxon>Eukaryota</taxon>
        <taxon>Fungi</taxon>
        <taxon>Dikarya</taxon>
        <taxon>Ascomycota</taxon>
        <taxon>Pezizomycotina</taxon>
        <taxon>Eurotiomycetes</taxon>
        <taxon>Chaetothyriomycetidae</taxon>
        <taxon>Verrucariales</taxon>
        <taxon>Verrucariaceae</taxon>
        <taxon>Endocarpon</taxon>
    </lineage>
</organism>
<feature type="active site" description="Proton donor" evidence="2">
    <location>
        <position position="494"/>
    </location>
</feature>
<protein>
    <recommendedName>
        <fullName evidence="3">Glucose-methanol-choline oxidoreductase N-terminal domain-containing protein</fullName>
    </recommendedName>
</protein>
<gene>
    <name evidence="4" type="ORF">EPUS_09247</name>
</gene>
<evidence type="ECO:0000313" key="4">
    <source>
        <dbReference type="EMBL" id="ERF74163.1"/>
    </source>
</evidence>